<reference evidence="4" key="1">
    <citation type="submission" date="2022-10" db="EMBL/GenBank/DDBJ databases">
        <authorList>
            <person name="Kim H.S."/>
            <person name="Kim J.-S."/>
            <person name="Suh M.K."/>
            <person name="Eom M.K."/>
            <person name="Lee J.-S."/>
        </authorList>
    </citation>
    <scope>NUCLEOTIDE SEQUENCE</scope>
    <source>
        <strain evidence="4">LIP-5</strain>
    </source>
</reference>
<dbReference type="GO" id="GO:0005524">
    <property type="term" value="F:ATP binding"/>
    <property type="evidence" value="ECO:0007669"/>
    <property type="project" value="InterPro"/>
</dbReference>
<dbReference type="InterPro" id="IPR003959">
    <property type="entry name" value="ATPase_AAA_core"/>
</dbReference>
<organism evidence="4 5">
    <name type="scientific">Haoranjiania flava</name>
    <dbReference type="NCBI Taxonomy" id="1856322"/>
    <lineage>
        <taxon>Bacteria</taxon>
        <taxon>Pseudomonadati</taxon>
        <taxon>Bacteroidota</taxon>
        <taxon>Chitinophagia</taxon>
        <taxon>Chitinophagales</taxon>
        <taxon>Chitinophagaceae</taxon>
        <taxon>Haoranjiania</taxon>
    </lineage>
</organism>
<dbReference type="PANTHER" id="PTHR23070">
    <property type="entry name" value="BCS1 AAA-TYPE ATPASE"/>
    <property type="match status" value="1"/>
</dbReference>
<dbReference type="Pfam" id="PF00004">
    <property type="entry name" value="AAA"/>
    <property type="match status" value="1"/>
</dbReference>
<feature type="domain" description="AAA+ ATPase" evidence="3">
    <location>
        <begin position="85"/>
        <end position="208"/>
    </location>
</feature>
<dbReference type="AlphaFoldDB" id="A0AAE3IMN7"/>
<dbReference type="InterPro" id="IPR050747">
    <property type="entry name" value="Mitochondrial_chaperone_BCS1"/>
</dbReference>
<dbReference type="Gene3D" id="3.40.50.300">
    <property type="entry name" value="P-loop containing nucleotide triphosphate hydrolases"/>
    <property type="match status" value="1"/>
</dbReference>
<feature type="coiled-coil region" evidence="2">
    <location>
        <begin position="206"/>
        <end position="233"/>
    </location>
</feature>
<protein>
    <submittedName>
        <fullName evidence="4">AAA family ATPase</fullName>
    </submittedName>
</protein>
<dbReference type="InterPro" id="IPR003593">
    <property type="entry name" value="AAA+_ATPase"/>
</dbReference>
<name>A0AAE3IMN7_9BACT</name>
<dbReference type="RefSeq" id="WP_263037915.1">
    <property type="nucleotide sequence ID" value="NZ_JAOTPL010000009.1"/>
</dbReference>
<dbReference type="EMBL" id="JAOTPL010000009">
    <property type="protein sequence ID" value="MCU7694429.1"/>
    <property type="molecule type" value="Genomic_DNA"/>
</dbReference>
<evidence type="ECO:0000313" key="4">
    <source>
        <dbReference type="EMBL" id="MCU7694429.1"/>
    </source>
</evidence>
<dbReference type="SMART" id="SM00382">
    <property type="entry name" value="AAA"/>
    <property type="match status" value="1"/>
</dbReference>
<evidence type="ECO:0000313" key="5">
    <source>
        <dbReference type="Proteomes" id="UP001209317"/>
    </source>
</evidence>
<proteinExistence type="inferred from homology"/>
<dbReference type="SUPFAM" id="SSF52540">
    <property type="entry name" value="P-loop containing nucleoside triphosphate hydrolases"/>
    <property type="match status" value="1"/>
</dbReference>
<evidence type="ECO:0000256" key="2">
    <source>
        <dbReference type="SAM" id="Coils"/>
    </source>
</evidence>
<dbReference type="Proteomes" id="UP001209317">
    <property type="component" value="Unassembled WGS sequence"/>
</dbReference>
<gene>
    <name evidence="4" type="ORF">OD355_07860</name>
</gene>
<evidence type="ECO:0000256" key="1">
    <source>
        <dbReference type="ARBA" id="ARBA00007448"/>
    </source>
</evidence>
<evidence type="ECO:0000259" key="3">
    <source>
        <dbReference type="SMART" id="SM00382"/>
    </source>
</evidence>
<dbReference type="GO" id="GO:0016887">
    <property type="term" value="F:ATP hydrolysis activity"/>
    <property type="evidence" value="ECO:0007669"/>
    <property type="project" value="InterPro"/>
</dbReference>
<keyword evidence="2" id="KW-0175">Coiled coil</keyword>
<keyword evidence="5" id="KW-1185">Reference proteome</keyword>
<comment type="similarity">
    <text evidence="1">Belongs to the AAA ATPase family. BCS1 subfamily.</text>
</comment>
<sequence>MAYAEFLYPQNKSEQIETLVKSISIFKEKKKQRENEMNIIVNGEDGLILKTLDIKSTQLNIEYFYNDDFLQVHRDILARLKTPNDKGIVLLHGLPGTGKTTYLRYLIGEVDKRILFVSPSVAENLMDPTFIDLLIDNPNAILIIEDAENIIMDRKVNAVSSVSNLLNLSDGLLSDCLNVQIICTFNSNISTIDNALMRKGRLIARYEFGKLKIDKAQQLCEFLEKEITVKREMTLAELMNANNTDYAEQNIRPIGFRREHVLTEN</sequence>
<accession>A0AAE3IMN7</accession>
<dbReference type="InterPro" id="IPR027417">
    <property type="entry name" value="P-loop_NTPase"/>
</dbReference>
<comment type="caution">
    <text evidence="4">The sequence shown here is derived from an EMBL/GenBank/DDBJ whole genome shotgun (WGS) entry which is preliminary data.</text>
</comment>